<dbReference type="KEGG" id="clec:106670513"/>
<evidence type="ECO:0000256" key="1">
    <source>
        <dbReference type="ARBA" id="ARBA00038501"/>
    </source>
</evidence>
<dbReference type="AlphaFoldDB" id="A0A8I6SAT0"/>
<dbReference type="OMA" id="DMKYDPI"/>
<proteinExistence type="inferred from homology"/>
<dbReference type="InterPro" id="IPR036291">
    <property type="entry name" value="NAD(P)-bd_dom_sf"/>
</dbReference>
<dbReference type="CDD" id="cd05271">
    <property type="entry name" value="NDUFA9_like_SDR_a"/>
    <property type="match status" value="1"/>
</dbReference>
<evidence type="ECO:0000259" key="6">
    <source>
        <dbReference type="Pfam" id="PF01370"/>
    </source>
</evidence>
<protein>
    <recommendedName>
        <fullName evidence="2">NADH dehydrogenase [ubiquinone] 1 alpha subcomplex subunit 9, mitochondrial</fullName>
    </recommendedName>
    <alternativeName>
        <fullName evidence="4">Complex I-39kD</fullName>
    </alternativeName>
    <alternativeName>
        <fullName evidence="3">NADH-ubiquinone oxidoreductase 39 kDa subunit</fullName>
    </alternativeName>
</protein>
<dbReference type="GeneID" id="106670513"/>
<reference evidence="7" key="1">
    <citation type="submission" date="2022-01" db="UniProtKB">
        <authorList>
            <consortium name="EnsemblMetazoa"/>
        </authorList>
    </citation>
    <scope>IDENTIFICATION</scope>
</reference>
<dbReference type="OrthoDB" id="275457at2759"/>
<feature type="domain" description="NAD-dependent epimerase/dehydratase" evidence="6">
    <location>
        <begin position="56"/>
        <end position="270"/>
    </location>
</feature>
<sequence length="396" mass="45394">MAAAAIRYSQASKLCVPICGSIQQCYMSSDGSKRVSLAKMKRGTGGRSSFNGLVCTVFGSSGFMGRYVCNKLGKIGSQLILPYRGDAYDMRMLKLVGDLGQVLFQPYYLRDEESIYKCVQYSNVVINLVGRDWETKNFSFHDVHVKGARSIAKMAKKAGVETFVHVSALNATEYPEPYMLKGGSKFLASKWEGENAVREEFPEAIIFRPSDIYGQEDRFLRYYCSNMRHQLKFMPLYKKGEYTEKQPVFVEDVAAGIVNACKDRMARGNVYQAVGPNRYLLSELVDWFHRVTRKAGSWDYFRYDMRFDPLFQMRVSLMPYFSLGFPLGNIHWERVERECHSDQVDKNVKTLEDLGVSLTYMENQVPWELRVYRAQAYYEEELGEFDTPSPPPTVAV</sequence>
<dbReference type="InterPro" id="IPR001509">
    <property type="entry name" value="Epimerase_deHydtase"/>
</dbReference>
<comment type="similarity">
    <text evidence="1">Belongs to the complex I NDUFA9 subunit family.</text>
</comment>
<keyword evidence="8" id="KW-1185">Reference proteome</keyword>
<evidence type="ECO:0000256" key="2">
    <source>
        <dbReference type="ARBA" id="ARBA00040720"/>
    </source>
</evidence>
<dbReference type="GO" id="GO:0005739">
    <property type="term" value="C:mitochondrion"/>
    <property type="evidence" value="ECO:0007669"/>
    <property type="project" value="TreeGrafter"/>
</dbReference>
<evidence type="ECO:0000313" key="8">
    <source>
        <dbReference type="Proteomes" id="UP000494040"/>
    </source>
</evidence>
<evidence type="ECO:0000313" key="7">
    <source>
        <dbReference type="EnsemblMetazoa" id="XP_014256435.1"/>
    </source>
</evidence>
<dbReference type="Proteomes" id="UP000494040">
    <property type="component" value="Unassembled WGS sequence"/>
</dbReference>
<dbReference type="PANTHER" id="PTHR12126:SF11">
    <property type="entry name" value="NADH DEHYDROGENASE [UBIQUINONE] 1 ALPHA SUBCOMPLEX SUBUNIT 9, MITOCHONDRIAL"/>
    <property type="match status" value="1"/>
</dbReference>
<evidence type="ECO:0000256" key="5">
    <source>
        <dbReference type="ARBA" id="ARBA00046455"/>
    </source>
</evidence>
<organism evidence="7 8">
    <name type="scientific">Cimex lectularius</name>
    <name type="common">Bed bug</name>
    <name type="synonym">Acanthia lectularia</name>
    <dbReference type="NCBI Taxonomy" id="79782"/>
    <lineage>
        <taxon>Eukaryota</taxon>
        <taxon>Metazoa</taxon>
        <taxon>Ecdysozoa</taxon>
        <taxon>Arthropoda</taxon>
        <taxon>Hexapoda</taxon>
        <taxon>Insecta</taxon>
        <taxon>Pterygota</taxon>
        <taxon>Neoptera</taxon>
        <taxon>Paraneoptera</taxon>
        <taxon>Hemiptera</taxon>
        <taxon>Heteroptera</taxon>
        <taxon>Panheteroptera</taxon>
        <taxon>Cimicomorpha</taxon>
        <taxon>Cimicidae</taxon>
        <taxon>Cimex</taxon>
    </lineage>
</organism>
<dbReference type="PANTHER" id="PTHR12126">
    <property type="entry name" value="NADH-UBIQUINONE OXIDOREDUCTASE 39 KDA SUBUNIT-RELATED"/>
    <property type="match status" value="1"/>
</dbReference>
<dbReference type="EnsemblMetazoa" id="XM_014400949.2">
    <property type="protein sequence ID" value="XP_014256435.1"/>
    <property type="gene ID" value="LOC106670513"/>
</dbReference>
<dbReference type="RefSeq" id="XP_014256435.1">
    <property type="nucleotide sequence ID" value="XM_014400949.2"/>
</dbReference>
<evidence type="ECO:0000256" key="4">
    <source>
        <dbReference type="ARBA" id="ARBA00043145"/>
    </source>
</evidence>
<accession>A0A8I6SAT0</accession>
<dbReference type="InterPro" id="IPR051207">
    <property type="entry name" value="ComplexI_NDUFA9_subunit"/>
</dbReference>
<dbReference type="Gene3D" id="3.40.50.720">
    <property type="entry name" value="NAD(P)-binding Rossmann-like Domain"/>
    <property type="match status" value="1"/>
</dbReference>
<name>A0A8I6SAT0_CIMLE</name>
<comment type="subunit">
    <text evidence="5">Complex I is composed of 45 different subunits. This a component of the hydrophobic protein fraction. Interacts with BLOC1S1. Interacts with SLC2A4. Interacts with CLOCK. Interacts with RAB5IF.</text>
</comment>
<dbReference type="GO" id="GO:0044877">
    <property type="term" value="F:protein-containing complex binding"/>
    <property type="evidence" value="ECO:0007669"/>
    <property type="project" value="TreeGrafter"/>
</dbReference>
<dbReference type="Pfam" id="PF01370">
    <property type="entry name" value="Epimerase"/>
    <property type="match status" value="1"/>
</dbReference>
<evidence type="ECO:0000256" key="3">
    <source>
        <dbReference type="ARBA" id="ARBA00042000"/>
    </source>
</evidence>
<dbReference type="SUPFAM" id="SSF51735">
    <property type="entry name" value="NAD(P)-binding Rossmann-fold domains"/>
    <property type="match status" value="1"/>
</dbReference>